<name>C1DZH5_MICCC</name>
<dbReference type="GO" id="GO:0032797">
    <property type="term" value="C:SMN complex"/>
    <property type="evidence" value="ECO:0007669"/>
    <property type="project" value="TreeGrafter"/>
</dbReference>
<feature type="compositionally biased region" description="Basic and acidic residues" evidence="4">
    <location>
        <begin position="815"/>
        <end position="824"/>
    </location>
</feature>
<dbReference type="Pfam" id="PF23774">
    <property type="entry name" value="TPR_GEMI5"/>
    <property type="match status" value="1"/>
</dbReference>
<dbReference type="GO" id="GO:0005634">
    <property type="term" value="C:nucleus"/>
    <property type="evidence" value="ECO:0007669"/>
    <property type="project" value="TreeGrafter"/>
</dbReference>
<dbReference type="InterPro" id="IPR020472">
    <property type="entry name" value="WD40_PAC1"/>
</dbReference>
<feature type="compositionally biased region" description="Basic residues" evidence="4">
    <location>
        <begin position="867"/>
        <end position="876"/>
    </location>
</feature>
<dbReference type="InterPro" id="IPR011047">
    <property type="entry name" value="Quinoprotein_ADH-like_sf"/>
</dbReference>
<feature type="domain" description="Gem-associated protein 5 TPR" evidence="5">
    <location>
        <begin position="1035"/>
        <end position="1177"/>
    </location>
</feature>
<protein>
    <recommendedName>
        <fullName evidence="5">Gem-associated protein 5 TPR domain-containing protein</fullName>
    </recommendedName>
</protein>
<keyword evidence="2" id="KW-0677">Repeat</keyword>
<dbReference type="GO" id="GO:0000387">
    <property type="term" value="P:spliceosomal snRNP assembly"/>
    <property type="evidence" value="ECO:0007669"/>
    <property type="project" value="TreeGrafter"/>
</dbReference>
<dbReference type="eggNOG" id="ENOG502QPYZ">
    <property type="taxonomic scope" value="Eukaryota"/>
</dbReference>
<feature type="compositionally biased region" description="Polar residues" evidence="4">
    <location>
        <begin position="236"/>
        <end position="250"/>
    </location>
</feature>
<dbReference type="SUPFAM" id="SSF50998">
    <property type="entry name" value="Quinoprotein alcohol dehydrogenase-like"/>
    <property type="match status" value="1"/>
</dbReference>
<feature type="repeat" description="WD" evidence="3">
    <location>
        <begin position="83"/>
        <end position="127"/>
    </location>
</feature>
<sequence>MAPRSEDEDGIAIPPAPNWYGSALADWGVGCNDIYAYAARNTIVLLRPNGGGKGSAVGDERPAEPSSSSRSPPDRDASFAGTLVGHHNRVTALAFARCPGVEHLLLSGSADKTVRLWDVADGRCVKILRGHAVDVTALATSHRVPDLAVSGDRSGKLLVWRFGGVNGADGPAQTLEPLDASPALCLAMSPHPHRDEVACGHQSGALGVYVLSGDGAVRKRLPARSGDAQACAWMPSITSSRDSPSEMNPDSTKERDTGDPPMVLAVGSREKAVTLWSWDGARTSLRKTLTLPRCPPHLSEAQRGRLWLSLAWSANDDEDTAAHAEDAAGAEPPAKAPTDGRTVHLVTASHGGDLLRWTLDVHELLGSNGAGHVTNAPVAMDKFGPNDKAHARTVFTIRVKRGAAVTTSLDRSVSVWDVGRCERVWSTFGLGGFSYHVGVDPEDPFRASVACGDGSLRSLDLHHARNGGNVLWRGLPQTKATCAAWCPPAEEGEGHGGRVAVGLEDGRVVVVDVGSQGRYAVQRDCHAGPTVAAQWIRCGYSDGDGGGHELWTLGEGRLWRWRFLALPEDRRKGKGAGDQARGGSGGIFEDVTDLLAGTRVERGFASTFEWLESRDDAGDGDSYSEPSSRLAVGWNDGRVSVYRRRRRETGRSDLLLPGDDRGWSWTELWSAREHTKRVTAVRWHPRAAEADDEALFPGWLAATSKDGSFLVYDGGGGVVRSPPSCRQALNDVAWAPGGAGAVAATAGQDGLVRVVDVSFRPSLRAVMRGHDGSVLCVCWARVDDAGGTALLSGSDDQTLRRWDPDDPCHYPSAIEEKEKAEKAEGTTTTVADAEPSAASKEGGGEEGKDAPTLQGPNAKDPVDDGKRAKKKAKKASGGRGLLKAPAWESTPEGVAAGQAAAVDLARRLHGRGSASTAGASADDDECTYGPSGVGLYLGQEEATRLLALEERASLAAADGGGYNANVPYNSSSSSSAGDSLPGGDSPGASGGAFRPAERAACAALFRGDYVAAAKIMLGSGDGPVPPDFLAACVGGGRDLYASVAREQADRLERRGEHQRAALLHLSLHDVVAALGSLRRGGFIRDAAALAAARLHPGDETLVAVRRELAAAEETRGGMEAAAKAHLAAGRPAAAVRALTRRTLGGARAAAEVALTCGLRGEPERHAVLRAAAECAEMGDVEGARSVIGRWREGTTEGEGGESEVEAAEAAIETLVVTRQVSLIDL</sequence>
<dbReference type="InterPro" id="IPR019775">
    <property type="entry name" value="WD40_repeat_CS"/>
</dbReference>
<evidence type="ECO:0000256" key="1">
    <source>
        <dbReference type="ARBA" id="ARBA00022574"/>
    </source>
</evidence>
<feature type="region of interest" description="Disordered" evidence="4">
    <location>
        <begin position="318"/>
        <end position="339"/>
    </location>
</feature>
<feature type="compositionally biased region" description="Low complexity" evidence="4">
    <location>
        <begin position="970"/>
        <end position="983"/>
    </location>
</feature>
<dbReference type="GO" id="GO:0003730">
    <property type="term" value="F:mRNA 3'-UTR binding"/>
    <property type="evidence" value="ECO:0007669"/>
    <property type="project" value="TreeGrafter"/>
</dbReference>
<dbReference type="InterPro" id="IPR056421">
    <property type="entry name" value="TPR_GEMI5"/>
</dbReference>
<accession>C1DZH5</accession>
<gene>
    <name evidence="6" type="ORF">MICPUN_99197</name>
</gene>
<feature type="repeat" description="WD" evidence="3">
    <location>
        <begin position="767"/>
        <end position="803"/>
    </location>
</feature>
<evidence type="ECO:0000256" key="3">
    <source>
        <dbReference type="PROSITE-ProRule" id="PRU00221"/>
    </source>
</evidence>
<dbReference type="STRING" id="296587.C1DZH5"/>
<feature type="region of interest" description="Disordered" evidence="4">
    <location>
        <begin position="51"/>
        <end position="80"/>
    </location>
</feature>
<dbReference type="PANTHER" id="PTHR46362:SF1">
    <property type="entry name" value="GEM-ASSOCIATED PROTEIN 5"/>
    <property type="match status" value="1"/>
</dbReference>
<dbReference type="InterPro" id="IPR015943">
    <property type="entry name" value="WD40/YVTN_repeat-like_dom_sf"/>
</dbReference>
<dbReference type="PROSITE" id="PS50082">
    <property type="entry name" value="WD_REPEATS_2"/>
    <property type="match status" value="2"/>
</dbReference>
<reference evidence="6 7" key="1">
    <citation type="journal article" date="2009" name="Science">
        <title>Green evolution and dynamic adaptations revealed by genomes of the marine picoeukaryotes Micromonas.</title>
        <authorList>
            <person name="Worden A.Z."/>
            <person name="Lee J.H."/>
            <person name="Mock T."/>
            <person name="Rouze P."/>
            <person name="Simmons M.P."/>
            <person name="Aerts A.L."/>
            <person name="Allen A.E."/>
            <person name="Cuvelier M.L."/>
            <person name="Derelle E."/>
            <person name="Everett M.V."/>
            <person name="Foulon E."/>
            <person name="Grimwood J."/>
            <person name="Gundlach H."/>
            <person name="Henrissat B."/>
            <person name="Napoli C."/>
            <person name="McDonald S.M."/>
            <person name="Parker M.S."/>
            <person name="Rombauts S."/>
            <person name="Salamov A."/>
            <person name="Von Dassow P."/>
            <person name="Badger J.H."/>
            <person name="Coutinho P.M."/>
            <person name="Demir E."/>
            <person name="Dubchak I."/>
            <person name="Gentemann C."/>
            <person name="Eikrem W."/>
            <person name="Gready J.E."/>
            <person name="John U."/>
            <person name="Lanier W."/>
            <person name="Lindquist E.A."/>
            <person name="Lucas S."/>
            <person name="Mayer K.F."/>
            <person name="Moreau H."/>
            <person name="Not F."/>
            <person name="Otillar R."/>
            <person name="Panaud O."/>
            <person name="Pangilinan J."/>
            <person name="Paulsen I."/>
            <person name="Piegu B."/>
            <person name="Poliakov A."/>
            <person name="Robbens S."/>
            <person name="Schmutz J."/>
            <person name="Toulza E."/>
            <person name="Wyss T."/>
            <person name="Zelensky A."/>
            <person name="Zhou K."/>
            <person name="Armbrust E.V."/>
            <person name="Bhattacharya D."/>
            <person name="Goodenough U.W."/>
            <person name="Van de Peer Y."/>
            <person name="Grigoriev I.V."/>
        </authorList>
    </citation>
    <scope>NUCLEOTIDE SEQUENCE [LARGE SCALE GENOMIC DNA]</scope>
    <source>
        <strain evidence="7">RCC299 / NOUM17</strain>
    </source>
</reference>
<dbReference type="KEGG" id="mis:MICPUN_99197"/>
<organism evidence="6 7">
    <name type="scientific">Micromonas commoda (strain RCC299 / NOUM17 / CCMP2709)</name>
    <name type="common">Picoplanktonic green alga</name>
    <dbReference type="NCBI Taxonomy" id="296587"/>
    <lineage>
        <taxon>Eukaryota</taxon>
        <taxon>Viridiplantae</taxon>
        <taxon>Chlorophyta</taxon>
        <taxon>Mamiellophyceae</taxon>
        <taxon>Mamiellales</taxon>
        <taxon>Mamiellaceae</taxon>
        <taxon>Micromonas</taxon>
    </lineage>
</organism>
<dbReference type="Proteomes" id="UP000002009">
    <property type="component" value="Chromosome 2"/>
</dbReference>
<dbReference type="EMBL" id="CP001323">
    <property type="protein sequence ID" value="ACO61119.1"/>
    <property type="molecule type" value="Genomic_DNA"/>
</dbReference>
<dbReference type="OrthoDB" id="2161379at2759"/>
<feature type="region of interest" description="Disordered" evidence="4">
    <location>
        <begin position="815"/>
        <end position="886"/>
    </location>
</feature>
<feature type="region of interest" description="Disordered" evidence="4">
    <location>
        <begin position="232"/>
        <end position="262"/>
    </location>
</feature>
<proteinExistence type="predicted"/>
<dbReference type="PRINTS" id="PR00320">
    <property type="entry name" value="GPROTEINBRPT"/>
</dbReference>
<dbReference type="PROSITE" id="PS00678">
    <property type="entry name" value="WD_REPEATS_1"/>
    <property type="match status" value="1"/>
</dbReference>
<dbReference type="OMA" id="DYAFQMM"/>
<dbReference type="SUPFAM" id="SSF50978">
    <property type="entry name" value="WD40 repeat-like"/>
    <property type="match status" value="1"/>
</dbReference>
<dbReference type="RefSeq" id="XP_002499861.1">
    <property type="nucleotide sequence ID" value="XM_002499815.1"/>
</dbReference>
<dbReference type="InterPro" id="IPR036322">
    <property type="entry name" value="WD40_repeat_dom_sf"/>
</dbReference>
<evidence type="ECO:0000256" key="4">
    <source>
        <dbReference type="SAM" id="MobiDB-lite"/>
    </source>
</evidence>
<evidence type="ECO:0000313" key="6">
    <source>
        <dbReference type="EMBL" id="ACO61119.1"/>
    </source>
</evidence>
<evidence type="ECO:0000256" key="2">
    <source>
        <dbReference type="ARBA" id="ARBA00022737"/>
    </source>
</evidence>
<dbReference type="Gene3D" id="2.130.10.10">
    <property type="entry name" value="YVTN repeat-like/Quinoprotein amine dehydrogenase"/>
    <property type="match status" value="2"/>
</dbReference>
<dbReference type="InParanoid" id="C1DZH5"/>
<keyword evidence="7" id="KW-1185">Reference proteome</keyword>
<dbReference type="InterPro" id="IPR001680">
    <property type="entry name" value="WD40_rpt"/>
</dbReference>
<feature type="compositionally biased region" description="Low complexity" evidence="4">
    <location>
        <begin position="327"/>
        <end position="337"/>
    </location>
</feature>
<evidence type="ECO:0000259" key="5">
    <source>
        <dbReference type="Pfam" id="PF23774"/>
    </source>
</evidence>
<dbReference type="InterPro" id="IPR052640">
    <property type="entry name" value="Gemin-5"/>
</dbReference>
<dbReference type="SMART" id="SM00320">
    <property type="entry name" value="WD40"/>
    <property type="match status" value="8"/>
</dbReference>
<feature type="region of interest" description="Disordered" evidence="4">
    <location>
        <begin position="970"/>
        <end position="991"/>
    </location>
</feature>
<dbReference type="AlphaFoldDB" id="C1DZH5"/>
<dbReference type="GeneID" id="8240589"/>
<dbReference type="Pfam" id="PF00400">
    <property type="entry name" value="WD40"/>
    <property type="match status" value="3"/>
</dbReference>
<dbReference type="PROSITE" id="PS50294">
    <property type="entry name" value="WD_REPEATS_REGION"/>
    <property type="match status" value="2"/>
</dbReference>
<dbReference type="PANTHER" id="PTHR46362">
    <property type="entry name" value="GEM-ASSOCIATED PROTEIN 5"/>
    <property type="match status" value="1"/>
</dbReference>
<keyword evidence="1 3" id="KW-0853">WD repeat</keyword>
<evidence type="ECO:0000313" key="7">
    <source>
        <dbReference type="Proteomes" id="UP000002009"/>
    </source>
</evidence>